<evidence type="ECO:0000313" key="3">
    <source>
        <dbReference type="Proteomes" id="UP000752696"/>
    </source>
</evidence>
<evidence type="ECO:0000256" key="1">
    <source>
        <dbReference type="SAM" id="MobiDB-lite"/>
    </source>
</evidence>
<feature type="non-terminal residue" evidence="2">
    <location>
        <position position="325"/>
    </location>
</feature>
<dbReference type="AlphaFoldDB" id="A0A6V7HA29"/>
<dbReference type="OrthoDB" id="188352at2759"/>
<name>A0A6V7HA29_9HYME</name>
<dbReference type="EMBL" id="CAJDYZ010008640">
    <property type="protein sequence ID" value="CAD1475623.1"/>
    <property type="molecule type" value="Genomic_DNA"/>
</dbReference>
<feature type="region of interest" description="Disordered" evidence="1">
    <location>
        <begin position="89"/>
        <end position="111"/>
    </location>
</feature>
<evidence type="ECO:0000313" key="2">
    <source>
        <dbReference type="EMBL" id="CAD1475623.1"/>
    </source>
</evidence>
<organism evidence="2 3">
    <name type="scientific">Heterotrigona itama</name>
    <dbReference type="NCBI Taxonomy" id="395501"/>
    <lineage>
        <taxon>Eukaryota</taxon>
        <taxon>Metazoa</taxon>
        <taxon>Ecdysozoa</taxon>
        <taxon>Arthropoda</taxon>
        <taxon>Hexapoda</taxon>
        <taxon>Insecta</taxon>
        <taxon>Pterygota</taxon>
        <taxon>Neoptera</taxon>
        <taxon>Endopterygota</taxon>
        <taxon>Hymenoptera</taxon>
        <taxon>Apocrita</taxon>
        <taxon>Aculeata</taxon>
        <taxon>Apoidea</taxon>
        <taxon>Anthophila</taxon>
        <taxon>Apidae</taxon>
        <taxon>Heterotrigona</taxon>
    </lineage>
</organism>
<keyword evidence="3" id="KW-1185">Reference proteome</keyword>
<feature type="non-terminal residue" evidence="2">
    <location>
        <position position="1"/>
    </location>
</feature>
<gene>
    <name evidence="2" type="ORF">MHI_LOCUS587846</name>
</gene>
<dbReference type="Proteomes" id="UP000752696">
    <property type="component" value="Unassembled WGS sequence"/>
</dbReference>
<accession>A0A6V7HA29</accession>
<feature type="compositionally biased region" description="Basic and acidic residues" evidence="1">
    <location>
        <begin position="89"/>
        <end position="98"/>
    </location>
</feature>
<protein>
    <submittedName>
        <fullName evidence="2">Uncharacterized protein</fullName>
    </submittedName>
</protein>
<proteinExistence type="predicted"/>
<sequence length="325" mass="38641">LDHFHNYRHSACDYESGLNYIFLVSKHLKFCVCICKETSFDNVILLTLCFYSYQKPIAILNLKILQREIVMHLILTFGFSISIKSNSNHENDKNTNKDKVKKREVRQRSKEKEISKNEFEITQSLKNVIHIYVENNDFCLRPIVCPIKKDTYWVVFSVHHLVHLNEVQLKKFFNYVIICKIFYGKQKFSERAKKDKVKKFYIDNKSTNVKREEFLELYHSNSTKRSSPSLLQTIITDEIYGDFSMTTYFDVIPDSTHEYLFRKMLRKGCFPIETLMFGLFDINSIKNEVKSSSKRVKKSQIKKNKKEKQRLEIYEIRLPAEVLFS</sequence>
<comment type="caution">
    <text evidence="2">The sequence shown here is derived from an EMBL/GenBank/DDBJ whole genome shotgun (WGS) entry which is preliminary data.</text>
</comment>
<reference evidence="2" key="1">
    <citation type="submission" date="2020-07" db="EMBL/GenBank/DDBJ databases">
        <authorList>
            <person name="Nazaruddin N."/>
        </authorList>
    </citation>
    <scope>NUCLEOTIDE SEQUENCE</scope>
</reference>